<organism evidence="2 3">
    <name type="scientific">Tropilaelaps mercedesae</name>
    <dbReference type="NCBI Taxonomy" id="418985"/>
    <lineage>
        <taxon>Eukaryota</taxon>
        <taxon>Metazoa</taxon>
        <taxon>Ecdysozoa</taxon>
        <taxon>Arthropoda</taxon>
        <taxon>Chelicerata</taxon>
        <taxon>Arachnida</taxon>
        <taxon>Acari</taxon>
        <taxon>Parasitiformes</taxon>
        <taxon>Mesostigmata</taxon>
        <taxon>Gamasina</taxon>
        <taxon>Dermanyssoidea</taxon>
        <taxon>Laelapidae</taxon>
        <taxon>Tropilaelaps</taxon>
    </lineage>
</organism>
<dbReference type="EMBL" id="MNPL01031136">
    <property type="protein sequence ID" value="OQR66783.1"/>
    <property type="molecule type" value="Genomic_DNA"/>
</dbReference>
<dbReference type="OrthoDB" id="6415313at2759"/>
<dbReference type="AlphaFoldDB" id="A0A1V9X034"/>
<evidence type="ECO:0000313" key="3">
    <source>
        <dbReference type="Proteomes" id="UP000192247"/>
    </source>
</evidence>
<dbReference type="Proteomes" id="UP000192247">
    <property type="component" value="Unassembled WGS sequence"/>
</dbReference>
<proteinExistence type="predicted"/>
<gene>
    <name evidence="2" type="ORF">BIW11_13930</name>
</gene>
<evidence type="ECO:0000256" key="1">
    <source>
        <dbReference type="SAM" id="MobiDB-lite"/>
    </source>
</evidence>
<feature type="region of interest" description="Disordered" evidence="1">
    <location>
        <begin position="65"/>
        <end position="94"/>
    </location>
</feature>
<name>A0A1V9X034_9ACAR</name>
<sequence length="94" mass="10341">MKDENSEERYVAVYVRAHKSLELQEDKSYIISCGKGNFRNARRRAHRPPIDIAVSVCSSPVAKAAATAEERRHSIPASDENASLGVDGSNVNNE</sequence>
<dbReference type="InParanoid" id="A0A1V9X034"/>
<protein>
    <submittedName>
        <fullName evidence="2">Uncharacterized protein</fullName>
    </submittedName>
</protein>
<evidence type="ECO:0000313" key="2">
    <source>
        <dbReference type="EMBL" id="OQR66783.1"/>
    </source>
</evidence>
<keyword evidence="3" id="KW-1185">Reference proteome</keyword>
<comment type="caution">
    <text evidence="2">The sequence shown here is derived from an EMBL/GenBank/DDBJ whole genome shotgun (WGS) entry which is preliminary data.</text>
</comment>
<reference evidence="2 3" key="1">
    <citation type="journal article" date="2017" name="Gigascience">
        <title>Draft genome of the honey bee ectoparasitic mite, Tropilaelaps mercedesae, is shaped by the parasitic life history.</title>
        <authorList>
            <person name="Dong X."/>
            <person name="Armstrong S.D."/>
            <person name="Xia D."/>
            <person name="Makepeace B.L."/>
            <person name="Darby A.C."/>
            <person name="Kadowaki T."/>
        </authorList>
    </citation>
    <scope>NUCLEOTIDE SEQUENCE [LARGE SCALE GENOMIC DNA]</scope>
    <source>
        <strain evidence="2">Wuxi-XJTLU</strain>
    </source>
</reference>
<accession>A0A1V9X034</accession>